<dbReference type="Proteomes" id="UP000058020">
    <property type="component" value="Chromosome"/>
</dbReference>
<dbReference type="GO" id="GO:0003848">
    <property type="term" value="F:2-amino-4-hydroxy-6-hydroxymethyldihydropteridine diphosphokinase activity"/>
    <property type="evidence" value="ECO:0007669"/>
    <property type="project" value="UniProtKB-EC"/>
</dbReference>
<evidence type="ECO:0000313" key="10">
    <source>
        <dbReference type="Proteomes" id="UP000058020"/>
    </source>
</evidence>
<accession>A0A0M4NGT5</accession>
<keyword evidence="6" id="KW-0067">ATP-binding</keyword>
<gene>
    <name evidence="9" type="ORF">SP60_03075</name>
</gene>
<feature type="domain" description="7,8-dihydro-6-hydroxymethylpterin-pyrophosphokinase" evidence="8">
    <location>
        <begin position="6"/>
        <end position="126"/>
    </location>
</feature>
<dbReference type="Pfam" id="PF01288">
    <property type="entry name" value="HPPK"/>
    <property type="match status" value="1"/>
</dbReference>
<evidence type="ECO:0000256" key="3">
    <source>
        <dbReference type="ARBA" id="ARBA00022679"/>
    </source>
</evidence>
<dbReference type="PANTHER" id="PTHR43071:SF2">
    <property type="entry name" value="2-AMINO-4-HYDROXY-6-HYDROXYMETHYLDIHYDROPTERIDINE PYROPHOSPHOKINASE"/>
    <property type="match status" value="1"/>
</dbReference>
<comment type="pathway">
    <text evidence="1">Cofactor biosynthesis; tetrahydrofolate biosynthesis; 2-amino-4-hydroxy-6-hydroxymethyl-7,8-dihydropteridine diphosphate from 7,8-dihydroneopterin triphosphate: step 4/4.</text>
</comment>
<keyword evidence="5 9" id="KW-0418">Kinase</keyword>
<dbReference type="InterPro" id="IPR000550">
    <property type="entry name" value="Hppk"/>
</dbReference>
<dbReference type="GO" id="GO:0005524">
    <property type="term" value="F:ATP binding"/>
    <property type="evidence" value="ECO:0007669"/>
    <property type="project" value="UniProtKB-KW"/>
</dbReference>
<evidence type="ECO:0000256" key="1">
    <source>
        <dbReference type="ARBA" id="ARBA00005051"/>
    </source>
</evidence>
<dbReference type="OrthoDB" id="9790168at2"/>
<dbReference type="RefSeq" id="WP_053951238.1">
    <property type="nucleotide sequence ID" value="NZ_CP010552.1"/>
</dbReference>
<dbReference type="STRING" id="1705394.SP60_03075"/>
<dbReference type="NCBIfam" id="TIGR01498">
    <property type="entry name" value="folK"/>
    <property type="match status" value="1"/>
</dbReference>
<organism evidence="9 10">
    <name type="scientific">Candidatus Thioglobus autotrophicus</name>
    <dbReference type="NCBI Taxonomy" id="1705394"/>
    <lineage>
        <taxon>Bacteria</taxon>
        <taxon>Pseudomonadati</taxon>
        <taxon>Pseudomonadota</taxon>
        <taxon>Gammaproteobacteria</taxon>
        <taxon>Candidatus Pseudothioglobaceae</taxon>
        <taxon>Candidatus Thioglobus</taxon>
    </lineage>
</organism>
<dbReference type="Gene3D" id="3.30.70.560">
    <property type="entry name" value="7,8-Dihydro-6-hydroxymethylpterin-pyrophosphokinase HPPK"/>
    <property type="match status" value="1"/>
</dbReference>
<evidence type="ECO:0000256" key="5">
    <source>
        <dbReference type="ARBA" id="ARBA00022777"/>
    </source>
</evidence>
<keyword evidence="4" id="KW-0547">Nucleotide-binding</keyword>
<keyword evidence="3" id="KW-0808">Transferase</keyword>
<evidence type="ECO:0000256" key="7">
    <source>
        <dbReference type="ARBA" id="ARBA00022909"/>
    </source>
</evidence>
<dbReference type="GO" id="GO:0046656">
    <property type="term" value="P:folic acid biosynthetic process"/>
    <property type="evidence" value="ECO:0007669"/>
    <property type="project" value="UniProtKB-KW"/>
</dbReference>
<dbReference type="EMBL" id="CP010552">
    <property type="protein sequence ID" value="ALE52296.1"/>
    <property type="molecule type" value="Genomic_DNA"/>
</dbReference>
<dbReference type="KEGG" id="tho:SP60_03075"/>
<dbReference type="SUPFAM" id="SSF55083">
    <property type="entry name" value="6-hydroxymethyl-7,8-dihydropterin pyrophosphokinase, HPPK"/>
    <property type="match status" value="1"/>
</dbReference>
<dbReference type="AlphaFoldDB" id="A0A0M4NGT5"/>
<evidence type="ECO:0000259" key="8">
    <source>
        <dbReference type="Pfam" id="PF01288"/>
    </source>
</evidence>
<evidence type="ECO:0000256" key="6">
    <source>
        <dbReference type="ARBA" id="ARBA00022840"/>
    </source>
</evidence>
<dbReference type="CDD" id="cd00483">
    <property type="entry name" value="HPPK"/>
    <property type="match status" value="1"/>
</dbReference>
<keyword evidence="7" id="KW-0289">Folate biosynthesis</keyword>
<reference evidence="9 10" key="1">
    <citation type="journal article" date="2015" name="Genome Announc.">
        <title>Genome Sequence of 'Candidatus Thioglobus autotrophica' Strain EF1, a Chemoautotroph from the SUP05 Clade of Marine Gammaproteobacteria.</title>
        <authorList>
            <person name="Shah V."/>
            <person name="Morris R.M."/>
        </authorList>
    </citation>
    <scope>NUCLEOTIDE SEQUENCE [LARGE SCALE GENOMIC DNA]</scope>
    <source>
        <strain evidence="9 10">EF1</strain>
    </source>
</reference>
<evidence type="ECO:0000256" key="4">
    <source>
        <dbReference type="ARBA" id="ARBA00022741"/>
    </source>
</evidence>
<protein>
    <recommendedName>
        <fullName evidence="2">2-amino-4-hydroxy-6-hydroxymethyldihydropteridine diphosphokinase</fullName>
        <ecNumber evidence="2">2.7.6.3</ecNumber>
    </recommendedName>
</protein>
<dbReference type="InterPro" id="IPR035907">
    <property type="entry name" value="Hppk_sf"/>
</dbReference>
<dbReference type="GO" id="GO:0046654">
    <property type="term" value="P:tetrahydrofolate biosynthetic process"/>
    <property type="evidence" value="ECO:0007669"/>
    <property type="project" value="UniProtKB-UniPathway"/>
</dbReference>
<dbReference type="GO" id="GO:0016301">
    <property type="term" value="F:kinase activity"/>
    <property type="evidence" value="ECO:0007669"/>
    <property type="project" value="UniProtKB-KW"/>
</dbReference>
<proteinExistence type="predicted"/>
<dbReference type="PANTHER" id="PTHR43071">
    <property type="entry name" value="2-AMINO-4-HYDROXY-6-HYDROXYMETHYLDIHYDROPTERIDINE PYROPHOSPHOKINASE"/>
    <property type="match status" value="1"/>
</dbReference>
<dbReference type="UniPathway" id="UPA00077">
    <property type="reaction ID" value="UER00155"/>
</dbReference>
<evidence type="ECO:0000256" key="2">
    <source>
        <dbReference type="ARBA" id="ARBA00013253"/>
    </source>
</evidence>
<sequence length="164" mass="18505">MAKIHINIGSNQNREANIAGAMDYLRLNFTIIKISDIFESPAEGFDGDDFYNVGVNASTQLSVEDVNAVLKNIEKTFGRDRIQPKFSSRLIDLDLVTYDDAVDADANLPRDDILKYSFVLAPLAQLSGGEIHPLTNQTYQQLWQSFQTDNQFELSQYNIEKILP</sequence>
<evidence type="ECO:0000313" key="9">
    <source>
        <dbReference type="EMBL" id="ALE52296.1"/>
    </source>
</evidence>
<keyword evidence="10" id="KW-1185">Reference proteome</keyword>
<dbReference type="EC" id="2.7.6.3" evidence="2"/>
<name>A0A0M4NGT5_9GAMM</name>